<protein>
    <submittedName>
        <fullName evidence="2">Uncharacterized protein</fullName>
    </submittedName>
</protein>
<accession>A0A4Z2JK17</accession>
<proteinExistence type="predicted"/>
<evidence type="ECO:0000256" key="1">
    <source>
        <dbReference type="SAM" id="MobiDB-lite"/>
    </source>
</evidence>
<feature type="compositionally biased region" description="Low complexity" evidence="1">
    <location>
        <begin position="78"/>
        <end position="91"/>
    </location>
</feature>
<name>A0A4Z2JK17_9TELE</name>
<dbReference type="EMBL" id="SRLO01000001">
    <property type="protein sequence ID" value="TNN89592.1"/>
    <property type="molecule type" value="Genomic_DNA"/>
</dbReference>
<comment type="caution">
    <text evidence="2">The sequence shown here is derived from an EMBL/GenBank/DDBJ whole genome shotgun (WGS) entry which is preliminary data.</text>
</comment>
<sequence length="109" mass="12105">MRLLLLPGFKSMAVAGVANEAPEAYFKPSTQFSELMLVSLLISIDFNCSRRKAISHYRIPPRQASEGAMWKDQERPRSSSSSSSSSSSNSSCRHRPNTIRQRELLGAVC</sequence>
<organism evidence="2 3">
    <name type="scientific">Liparis tanakae</name>
    <name type="common">Tanaka's snailfish</name>
    <dbReference type="NCBI Taxonomy" id="230148"/>
    <lineage>
        <taxon>Eukaryota</taxon>
        <taxon>Metazoa</taxon>
        <taxon>Chordata</taxon>
        <taxon>Craniata</taxon>
        <taxon>Vertebrata</taxon>
        <taxon>Euteleostomi</taxon>
        <taxon>Actinopterygii</taxon>
        <taxon>Neopterygii</taxon>
        <taxon>Teleostei</taxon>
        <taxon>Neoteleostei</taxon>
        <taxon>Acanthomorphata</taxon>
        <taxon>Eupercaria</taxon>
        <taxon>Perciformes</taxon>
        <taxon>Cottioidei</taxon>
        <taxon>Cottales</taxon>
        <taxon>Liparidae</taxon>
        <taxon>Liparis</taxon>
    </lineage>
</organism>
<evidence type="ECO:0000313" key="2">
    <source>
        <dbReference type="EMBL" id="TNN89592.1"/>
    </source>
</evidence>
<dbReference type="Proteomes" id="UP000314294">
    <property type="component" value="Unassembled WGS sequence"/>
</dbReference>
<feature type="region of interest" description="Disordered" evidence="1">
    <location>
        <begin position="65"/>
        <end position="101"/>
    </location>
</feature>
<gene>
    <name evidence="2" type="ORF">EYF80_000195</name>
</gene>
<dbReference type="AlphaFoldDB" id="A0A4Z2JK17"/>
<evidence type="ECO:0000313" key="3">
    <source>
        <dbReference type="Proteomes" id="UP000314294"/>
    </source>
</evidence>
<keyword evidence="3" id="KW-1185">Reference proteome</keyword>
<reference evidence="2 3" key="1">
    <citation type="submission" date="2019-03" db="EMBL/GenBank/DDBJ databases">
        <title>First draft genome of Liparis tanakae, snailfish: a comprehensive survey of snailfish specific genes.</title>
        <authorList>
            <person name="Kim W."/>
            <person name="Song I."/>
            <person name="Jeong J.-H."/>
            <person name="Kim D."/>
            <person name="Kim S."/>
            <person name="Ryu S."/>
            <person name="Song J.Y."/>
            <person name="Lee S.K."/>
        </authorList>
    </citation>
    <scope>NUCLEOTIDE SEQUENCE [LARGE SCALE GENOMIC DNA]</scope>
    <source>
        <tissue evidence="2">Muscle</tissue>
    </source>
</reference>